<sequence>MGKHYRVRVEKDSFVFSAAHFITYNGGVCEPLHGHNYGVAVEATGPLDENHYVVDFIALRDATLEVTRRLDHRALLPTEHPAIRVTESPHEVEARFEERRWVFPAEDCVLLPVANTTAELLARWIGERLLERLAEGGVAAPAELTVTVDECAGQAAECRLTPNE</sequence>
<dbReference type="SUPFAM" id="SSF55620">
    <property type="entry name" value="Tetrahydrobiopterin biosynthesis enzymes-like"/>
    <property type="match status" value="1"/>
</dbReference>
<evidence type="ECO:0000256" key="8">
    <source>
        <dbReference type="ARBA" id="ARBA00023239"/>
    </source>
</evidence>
<comment type="caution">
    <text evidence="11">The sequence shown here is derived from an EMBL/GenBank/DDBJ whole genome shotgun (WGS) entry which is preliminary data.</text>
</comment>
<evidence type="ECO:0000256" key="7">
    <source>
        <dbReference type="ARBA" id="ARBA00022833"/>
    </source>
</evidence>
<dbReference type="RefSeq" id="WP_146399184.1">
    <property type="nucleotide sequence ID" value="NZ_SJPQ01000002.1"/>
</dbReference>
<dbReference type="Gene3D" id="3.30.479.10">
    <property type="entry name" value="6-pyruvoyl tetrahydropterin synthase/QueD"/>
    <property type="match status" value="1"/>
</dbReference>
<accession>A0A5C5ZN52</accession>
<evidence type="ECO:0000256" key="4">
    <source>
        <dbReference type="ARBA" id="ARBA00012982"/>
    </source>
</evidence>
<reference evidence="11 12" key="1">
    <citation type="submission" date="2019-02" db="EMBL/GenBank/DDBJ databases">
        <title>Deep-cultivation of Planctomycetes and their phenomic and genomic characterization uncovers novel biology.</title>
        <authorList>
            <person name="Wiegand S."/>
            <person name="Jogler M."/>
            <person name="Boedeker C."/>
            <person name="Pinto D."/>
            <person name="Vollmers J."/>
            <person name="Rivas-Marin E."/>
            <person name="Kohn T."/>
            <person name="Peeters S.H."/>
            <person name="Heuer A."/>
            <person name="Rast P."/>
            <person name="Oberbeckmann S."/>
            <person name="Bunk B."/>
            <person name="Jeske O."/>
            <person name="Meyerdierks A."/>
            <person name="Storesund J.E."/>
            <person name="Kallscheuer N."/>
            <person name="Luecker S."/>
            <person name="Lage O.M."/>
            <person name="Pohl T."/>
            <person name="Merkel B.J."/>
            <person name="Hornburger P."/>
            <person name="Mueller R.-W."/>
            <person name="Bruemmer F."/>
            <person name="Labrenz M."/>
            <person name="Spormann A.M."/>
            <person name="Op Den Camp H."/>
            <person name="Overmann J."/>
            <person name="Amann R."/>
            <person name="Jetten M.S.M."/>
            <person name="Mascher T."/>
            <person name="Medema M.H."/>
            <person name="Devos D.P."/>
            <person name="Kaster A.-K."/>
            <person name="Ovreas L."/>
            <person name="Rohde M."/>
            <person name="Galperin M.Y."/>
            <person name="Jogler C."/>
        </authorList>
    </citation>
    <scope>NUCLEOTIDE SEQUENCE [LARGE SCALE GENOMIC DNA]</scope>
    <source>
        <strain evidence="11 12">Mal64</strain>
    </source>
</reference>
<keyword evidence="7" id="KW-0862">Zinc</keyword>
<evidence type="ECO:0000256" key="1">
    <source>
        <dbReference type="ARBA" id="ARBA00001947"/>
    </source>
</evidence>
<protein>
    <recommendedName>
        <fullName evidence="5">6-carboxy-5,6,7,8-tetrahydropterin synthase</fullName>
        <ecNumber evidence="4">4.1.2.50</ecNumber>
    </recommendedName>
    <alternativeName>
        <fullName evidence="9">Queuosine biosynthesis protein QueD</fullName>
    </alternativeName>
</protein>
<keyword evidence="8" id="KW-0456">Lyase</keyword>
<name>A0A5C5ZN52_9BACT</name>
<keyword evidence="6" id="KW-0479">Metal-binding</keyword>
<comment type="cofactor">
    <cofactor evidence="1">
        <name>Zn(2+)</name>
        <dbReference type="ChEBI" id="CHEBI:29105"/>
    </cofactor>
</comment>
<dbReference type="InterPro" id="IPR038418">
    <property type="entry name" value="6-PTP_synth/QueD_sf"/>
</dbReference>
<comment type="similarity">
    <text evidence="3">Belongs to the PTPS family. QueD subfamily.</text>
</comment>
<proteinExistence type="inferred from homology"/>
<comment type="catalytic activity">
    <reaction evidence="10">
        <text>7,8-dihydroneopterin 3'-triphosphate + H2O = 6-carboxy-5,6,7,8-tetrahydropterin + triphosphate + acetaldehyde + 2 H(+)</text>
        <dbReference type="Rhea" id="RHEA:27966"/>
        <dbReference type="ChEBI" id="CHEBI:15343"/>
        <dbReference type="ChEBI" id="CHEBI:15377"/>
        <dbReference type="ChEBI" id="CHEBI:15378"/>
        <dbReference type="ChEBI" id="CHEBI:18036"/>
        <dbReference type="ChEBI" id="CHEBI:58462"/>
        <dbReference type="ChEBI" id="CHEBI:61032"/>
        <dbReference type="EC" id="4.1.2.50"/>
    </reaction>
</comment>
<dbReference type="GO" id="GO:0070497">
    <property type="term" value="F:6-carboxytetrahydropterin synthase activity"/>
    <property type="evidence" value="ECO:0007669"/>
    <property type="project" value="UniProtKB-EC"/>
</dbReference>
<evidence type="ECO:0000313" key="11">
    <source>
        <dbReference type="EMBL" id="TWT88271.1"/>
    </source>
</evidence>
<dbReference type="Pfam" id="PF01242">
    <property type="entry name" value="PTPS"/>
    <property type="match status" value="1"/>
</dbReference>
<evidence type="ECO:0000256" key="6">
    <source>
        <dbReference type="ARBA" id="ARBA00022723"/>
    </source>
</evidence>
<keyword evidence="12" id="KW-1185">Reference proteome</keyword>
<dbReference type="UniPathway" id="UPA00391"/>
<dbReference type="PANTHER" id="PTHR12589:SF7">
    <property type="entry name" value="6-PYRUVOYL TETRAHYDROBIOPTERIN SYNTHASE"/>
    <property type="match status" value="1"/>
</dbReference>
<evidence type="ECO:0000256" key="2">
    <source>
        <dbReference type="ARBA" id="ARBA00005061"/>
    </source>
</evidence>
<gene>
    <name evidence="11" type="ORF">Mal64_17500</name>
</gene>
<evidence type="ECO:0000313" key="12">
    <source>
        <dbReference type="Proteomes" id="UP000315440"/>
    </source>
</evidence>
<organism evidence="11 12">
    <name type="scientific">Pseudobythopirellula maris</name>
    <dbReference type="NCBI Taxonomy" id="2527991"/>
    <lineage>
        <taxon>Bacteria</taxon>
        <taxon>Pseudomonadati</taxon>
        <taxon>Planctomycetota</taxon>
        <taxon>Planctomycetia</taxon>
        <taxon>Pirellulales</taxon>
        <taxon>Lacipirellulaceae</taxon>
        <taxon>Pseudobythopirellula</taxon>
    </lineage>
</organism>
<dbReference type="InterPro" id="IPR007115">
    <property type="entry name" value="6-PTP_synth/QueD"/>
</dbReference>
<evidence type="ECO:0000256" key="5">
    <source>
        <dbReference type="ARBA" id="ARBA00018141"/>
    </source>
</evidence>
<dbReference type="GO" id="GO:0046872">
    <property type="term" value="F:metal ion binding"/>
    <property type="evidence" value="ECO:0007669"/>
    <property type="project" value="UniProtKB-KW"/>
</dbReference>
<comment type="pathway">
    <text evidence="2">Purine metabolism; 7-cyano-7-deazaguanine biosynthesis.</text>
</comment>
<dbReference type="AlphaFoldDB" id="A0A5C5ZN52"/>
<dbReference type="OrthoDB" id="9804698at2"/>
<evidence type="ECO:0000256" key="9">
    <source>
        <dbReference type="ARBA" id="ARBA00031449"/>
    </source>
</evidence>
<dbReference type="EMBL" id="SJPQ01000002">
    <property type="protein sequence ID" value="TWT88271.1"/>
    <property type="molecule type" value="Genomic_DNA"/>
</dbReference>
<dbReference type="EC" id="4.1.2.50" evidence="4"/>
<evidence type="ECO:0000256" key="3">
    <source>
        <dbReference type="ARBA" id="ARBA00008900"/>
    </source>
</evidence>
<evidence type="ECO:0000256" key="10">
    <source>
        <dbReference type="ARBA" id="ARBA00048807"/>
    </source>
</evidence>
<dbReference type="Proteomes" id="UP000315440">
    <property type="component" value="Unassembled WGS sequence"/>
</dbReference>
<dbReference type="PANTHER" id="PTHR12589">
    <property type="entry name" value="PYRUVOYL TETRAHYDROBIOPTERIN SYNTHASE"/>
    <property type="match status" value="1"/>
</dbReference>